<evidence type="ECO:0000256" key="1">
    <source>
        <dbReference type="ARBA" id="ARBA00006336"/>
    </source>
</evidence>
<dbReference type="Gene3D" id="3.40.50.850">
    <property type="entry name" value="Isochorismatase-like"/>
    <property type="match status" value="1"/>
</dbReference>
<feature type="chain" id="PRO_5012881875" evidence="2">
    <location>
        <begin position="19"/>
        <end position="248"/>
    </location>
</feature>
<keyword evidence="2" id="KW-0732">Signal</keyword>
<comment type="similarity">
    <text evidence="1">Belongs to the isochorismatase family.</text>
</comment>
<proteinExistence type="evidence at transcript level"/>
<dbReference type="EMBL" id="KX517896">
    <property type="protein sequence ID" value="AOR51720.1"/>
    <property type="molecule type" value="mRNA"/>
</dbReference>
<dbReference type="InterPro" id="IPR050993">
    <property type="entry name" value="Isochorismatase_domain"/>
</dbReference>
<protein>
    <submittedName>
        <fullName evidence="4">Isochorismatase hydrolase</fullName>
    </submittedName>
</protein>
<accession>A0A1I9Q744</accession>
<evidence type="ECO:0000256" key="2">
    <source>
        <dbReference type="SAM" id="SignalP"/>
    </source>
</evidence>
<evidence type="ECO:0000259" key="3">
    <source>
        <dbReference type="Pfam" id="PF00857"/>
    </source>
</evidence>
<gene>
    <name evidence="4" type="primary">MAR1R</name>
</gene>
<dbReference type="Pfam" id="PF00857">
    <property type="entry name" value="Isochorismatase"/>
    <property type="match status" value="1"/>
</dbReference>
<reference evidence="4" key="1">
    <citation type="journal article" date="2016" name="Microb. Cell Fact.">
        <title>Regulation of carotenogenesis in the red yeast Xanthophyllomyces dendrorhous: the role of the transcriptional co-repressor complex Cyc8-Tup1 involved in catabolic repression.</title>
        <authorList>
            <person name="Cordova P."/>
            <person name="Alcaino J."/>
            <person name="Bravo N."/>
            <person name="Barahona S."/>
            <person name="Sepulveda D."/>
            <person name="Fernandez-Lobato M."/>
            <person name="Baeza M."/>
            <person name="Cifuentes V."/>
        </authorList>
    </citation>
    <scope>NUCLEOTIDE SEQUENCE</scope>
    <source>
        <strain evidence="4">UCD 67-385</strain>
    </source>
</reference>
<sequence>MCLCIVVLFFSFSSRSVSRLIDGISISCPFTCPSCYSPPSRDQYIICVLFLRSTYSNNPAKAIDGWDNVIHTARKLIRFAQILEIPVLATEQNPKALGPTDPSLDLESLSPEQFLGCFPKTKFSMVIPETMQIIQERKISNIILVGIESHICILQTALELLAARFAAQPIEVYVLADGVSSCHPQEVPVALARLAKAGAMVTTSESILFQLQADAARPTFKSFAKQVKEEKDGTRRALDGLAKNSSRL</sequence>
<name>A0A1I9Q744_PHARH</name>
<dbReference type="InterPro" id="IPR036380">
    <property type="entry name" value="Isochorismatase-like_sf"/>
</dbReference>
<dbReference type="GO" id="GO:0016787">
    <property type="term" value="F:hydrolase activity"/>
    <property type="evidence" value="ECO:0007669"/>
    <property type="project" value="UniProtKB-KW"/>
</dbReference>
<dbReference type="PANTHER" id="PTHR14119">
    <property type="entry name" value="HYDROLASE"/>
    <property type="match status" value="1"/>
</dbReference>
<organism evidence="4">
    <name type="scientific">Phaffia rhodozyma</name>
    <name type="common">Yeast</name>
    <name type="synonym">Xanthophyllomyces dendrorhous</name>
    <dbReference type="NCBI Taxonomy" id="264483"/>
    <lineage>
        <taxon>Eukaryota</taxon>
        <taxon>Fungi</taxon>
        <taxon>Dikarya</taxon>
        <taxon>Basidiomycota</taxon>
        <taxon>Agaricomycotina</taxon>
        <taxon>Tremellomycetes</taxon>
        <taxon>Cystofilobasidiales</taxon>
        <taxon>Mrakiaceae</taxon>
        <taxon>Phaffia</taxon>
    </lineage>
</organism>
<dbReference type="PANTHER" id="PTHR14119:SF3">
    <property type="entry name" value="ISOCHORISMATASE DOMAIN-CONTAINING PROTEIN 2"/>
    <property type="match status" value="1"/>
</dbReference>
<dbReference type="InterPro" id="IPR000868">
    <property type="entry name" value="Isochorismatase-like_dom"/>
</dbReference>
<dbReference type="AlphaFoldDB" id="A0A1I9Q744"/>
<feature type="signal peptide" evidence="2">
    <location>
        <begin position="1"/>
        <end position="18"/>
    </location>
</feature>
<keyword evidence="4" id="KW-0378">Hydrolase</keyword>
<dbReference type="SUPFAM" id="SSF52499">
    <property type="entry name" value="Isochorismatase-like hydrolases"/>
    <property type="match status" value="1"/>
</dbReference>
<evidence type="ECO:0000313" key="4">
    <source>
        <dbReference type="EMBL" id="AOR51720.1"/>
    </source>
</evidence>
<feature type="domain" description="Isochorismatase-like" evidence="3">
    <location>
        <begin position="59"/>
        <end position="205"/>
    </location>
</feature>